<dbReference type="GO" id="GO:0003677">
    <property type="term" value="F:DNA binding"/>
    <property type="evidence" value="ECO:0007669"/>
    <property type="project" value="UniProtKB-UniRule"/>
</dbReference>
<dbReference type="InterPro" id="IPR001867">
    <property type="entry name" value="OmpR/PhoB-type_DNA-bd"/>
</dbReference>
<evidence type="ECO:0000313" key="5">
    <source>
        <dbReference type="Proteomes" id="UP000095746"/>
    </source>
</evidence>
<reference evidence="4 5" key="1">
    <citation type="submission" date="2015-09" db="EMBL/GenBank/DDBJ databases">
        <authorList>
            <consortium name="Pathogen Informatics"/>
        </authorList>
    </citation>
    <scope>NUCLEOTIDE SEQUENCE [LARGE SCALE GENOMIC DNA]</scope>
    <source>
        <strain evidence="4 5">2789STDY5608854</strain>
    </source>
</reference>
<protein>
    <submittedName>
        <fullName evidence="4">Phosphate regulon transcriptional regulatory protein phoB</fullName>
    </submittedName>
</protein>
<gene>
    <name evidence="4" type="primary">phoB_2</name>
    <name evidence="4" type="ORF">ERS852411_03221</name>
</gene>
<name>A0A174NNK9_FLAPL</name>
<accession>A0A174NNK9</accession>
<proteinExistence type="predicted"/>
<evidence type="ECO:0000313" key="4">
    <source>
        <dbReference type="EMBL" id="CUP50224.1"/>
    </source>
</evidence>
<feature type="DNA-binding region" description="OmpR/PhoB-type" evidence="2">
    <location>
        <begin position="1"/>
        <end position="82"/>
    </location>
</feature>
<feature type="domain" description="OmpR/PhoB-type" evidence="3">
    <location>
        <begin position="1"/>
        <end position="82"/>
    </location>
</feature>
<keyword evidence="1 2" id="KW-0238">DNA-binding</keyword>
<dbReference type="SUPFAM" id="SSF46894">
    <property type="entry name" value="C-terminal effector domain of the bipartite response regulators"/>
    <property type="match status" value="1"/>
</dbReference>
<dbReference type="PROSITE" id="PS51755">
    <property type="entry name" value="OMPR_PHOB"/>
    <property type="match status" value="1"/>
</dbReference>
<dbReference type="Proteomes" id="UP000095746">
    <property type="component" value="Unassembled WGS sequence"/>
</dbReference>
<sequence>MVGMQAIPLSEKEFGVLYLLYTHPDVPFTKEQIYEAVWRAPSNHCLHAVENTVFQIRRRLRPHAGGHDFIRTVVGLGYQFNPG</sequence>
<evidence type="ECO:0000259" key="3">
    <source>
        <dbReference type="PROSITE" id="PS51755"/>
    </source>
</evidence>
<evidence type="ECO:0000256" key="2">
    <source>
        <dbReference type="PROSITE-ProRule" id="PRU01091"/>
    </source>
</evidence>
<dbReference type="EMBL" id="CYZT01000380">
    <property type="protein sequence ID" value="CUP50224.1"/>
    <property type="molecule type" value="Genomic_DNA"/>
</dbReference>
<dbReference type="Pfam" id="PF00486">
    <property type="entry name" value="Trans_reg_C"/>
    <property type="match status" value="1"/>
</dbReference>
<dbReference type="InterPro" id="IPR036388">
    <property type="entry name" value="WH-like_DNA-bd_sf"/>
</dbReference>
<dbReference type="GO" id="GO:0000160">
    <property type="term" value="P:phosphorelay signal transduction system"/>
    <property type="evidence" value="ECO:0007669"/>
    <property type="project" value="InterPro"/>
</dbReference>
<organism evidence="4 5">
    <name type="scientific">Flavonifractor plautii</name>
    <name type="common">Fusobacterium plautii</name>
    <dbReference type="NCBI Taxonomy" id="292800"/>
    <lineage>
        <taxon>Bacteria</taxon>
        <taxon>Bacillati</taxon>
        <taxon>Bacillota</taxon>
        <taxon>Clostridia</taxon>
        <taxon>Eubacteriales</taxon>
        <taxon>Oscillospiraceae</taxon>
        <taxon>Flavonifractor</taxon>
    </lineage>
</organism>
<dbReference type="InterPro" id="IPR016032">
    <property type="entry name" value="Sig_transdc_resp-reg_C-effctor"/>
</dbReference>
<dbReference type="AlphaFoldDB" id="A0A174NNK9"/>
<dbReference type="Gene3D" id="1.10.10.10">
    <property type="entry name" value="Winged helix-like DNA-binding domain superfamily/Winged helix DNA-binding domain"/>
    <property type="match status" value="1"/>
</dbReference>
<dbReference type="GO" id="GO:0006355">
    <property type="term" value="P:regulation of DNA-templated transcription"/>
    <property type="evidence" value="ECO:0007669"/>
    <property type="project" value="InterPro"/>
</dbReference>
<dbReference type="CDD" id="cd00383">
    <property type="entry name" value="trans_reg_C"/>
    <property type="match status" value="1"/>
</dbReference>
<evidence type="ECO:0000256" key="1">
    <source>
        <dbReference type="ARBA" id="ARBA00023125"/>
    </source>
</evidence>
<dbReference type="SMART" id="SM00862">
    <property type="entry name" value="Trans_reg_C"/>
    <property type="match status" value="1"/>
</dbReference>